<proteinExistence type="inferred from homology"/>
<dbReference type="PANTHER" id="PTHR22574:SF14">
    <property type="entry name" value="INTEGRAL MEMBRANE PROTEIN"/>
    <property type="match status" value="1"/>
</dbReference>
<accession>A0A1V4KTV4</accession>
<comment type="similarity">
    <text evidence="1">Belongs to the GARIN family.</text>
</comment>
<keyword evidence="4" id="KW-1185">Reference proteome</keyword>
<reference evidence="3 4" key="1">
    <citation type="submission" date="2016-02" db="EMBL/GenBank/DDBJ databases">
        <title>Band-tailed pigeon sequencing and assembly.</title>
        <authorList>
            <person name="Soares A.E."/>
            <person name="Novak B.J."/>
            <person name="Rice E.S."/>
            <person name="O'Connell B."/>
            <person name="Chang D."/>
            <person name="Weber S."/>
            <person name="Shapiro B."/>
        </authorList>
    </citation>
    <scope>NUCLEOTIDE SEQUENCE [LARGE SCALE GENOMIC DNA]</scope>
    <source>
        <strain evidence="3">BTP2013</strain>
        <tissue evidence="3">Blood</tissue>
    </source>
</reference>
<feature type="domain" description="Golgi associated RAB2 interactor protein-like Rab2B-binding" evidence="2">
    <location>
        <begin position="64"/>
        <end position="123"/>
    </location>
</feature>
<dbReference type="GO" id="GO:0005634">
    <property type="term" value="C:nucleus"/>
    <property type="evidence" value="ECO:0007669"/>
    <property type="project" value="TreeGrafter"/>
</dbReference>
<dbReference type="EMBL" id="LSYS01001590">
    <property type="protein sequence ID" value="OPJ87840.1"/>
    <property type="molecule type" value="Genomic_DNA"/>
</dbReference>
<dbReference type="PANTHER" id="PTHR22574">
    <property type="match status" value="1"/>
</dbReference>
<dbReference type="InterPro" id="IPR022168">
    <property type="entry name" value="GARIL-like_Rab2B-bd"/>
</dbReference>
<dbReference type="AlphaFoldDB" id="A0A1V4KTV4"/>
<evidence type="ECO:0000313" key="4">
    <source>
        <dbReference type="Proteomes" id="UP000190648"/>
    </source>
</evidence>
<name>A0A1V4KTV4_PATFA</name>
<organism evidence="3 4">
    <name type="scientific">Patagioenas fasciata monilis</name>
    <dbReference type="NCBI Taxonomy" id="372326"/>
    <lineage>
        <taxon>Eukaryota</taxon>
        <taxon>Metazoa</taxon>
        <taxon>Chordata</taxon>
        <taxon>Craniata</taxon>
        <taxon>Vertebrata</taxon>
        <taxon>Euteleostomi</taxon>
        <taxon>Archelosauria</taxon>
        <taxon>Archosauria</taxon>
        <taxon>Dinosauria</taxon>
        <taxon>Saurischia</taxon>
        <taxon>Theropoda</taxon>
        <taxon>Coelurosauria</taxon>
        <taxon>Aves</taxon>
        <taxon>Neognathae</taxon>
        <taxon>Neoaves</taxon>
        <taxon>Columbimorphae</taxon>
        <taxon>Columbiformes</taxon>
        <taxon>Columbidae</taxon>
        <taxon>Patagioenas</taxon>
    </lineage>
</organism>
<evidence type="ECO:0000256" key="1">
    <source>
        <dbReference type="ARBA" id="ARBA00038379"/>
    </source>
</evidence>
<gene>
    <name evidence="3" type="ORF">AV530_016341</name>
</gene>
<evidence type="ECO:0000259" key="2">
    <source>
        <dbReference type="Pfam" id="PF12480"/>
    </source>
</evidence>
<protein>
    <recommendedName>
        <fullName evidence="2">Golgi associated RAB2 interactor protein-like Rab2B-binding domain-containing protein</fullName>
    </recommendedName>
</protein>
<dbReference type="OrthoDB" id="9940031at2759"/>
<sequence>MGRLSRYLARGEYGQLRDCPLFESDFLQVTVAIAASSPLLPRPDLLLLARPVLPSPPDPEEELQLLGLLPLSLVRLSLRSLQRHQLRVRLVTGRTFYLQLLAPPPRLPRLFSRWLRLLFVLREAGGRLPQDPPRDGAGLGEPEPQ</sequence>
<dbReference type="Proteomes" id="UP000190648">
    <property type="component" value="Unassembled WGS sequence"/>
</dbReference>
<evidence type="ECO:0000313" key="3">
    <source>
        <dbReference type="EMBL" id="OPJ87840.1"/>
    </source>
</evidence>
<dbReference type="Pfam" id="PF12480">
    <property type="entry name" value="GARIL_Rab2_bd"/>
    <property type="match status" value="1"/>
</dbReference>
<comment type="caution">
    <text evidence="3">The sequence shown here is derived from an EMBL/GenBank/DDBJ whole genome shotgun (WGS) entry which is preliminary data.</text>
</comment>